<proteinExistence type="predicted"/>
<keyword evidence="4" id="KW-0732">Signal</keyword>
<dbReference type="PROSITE" id="PS50853">
    <property type="entry name" value="FN3"/>
    <property type="match status" value="1"/>
</dbReference>
<dbReference type="CDD" id="cd00063">
    <property type="entry name" value="FN3"/>
    <property type="match status" value="1"/>
</dbReference>
<accession>A0A523UWD2</accession>
<keyword evidence="3" id="KW-0482">Metalloprotease</keyword>
<feature type="domain" description="Fibronectin type-III" evidence="5">
    <location>
        <begin position="439"/>
        <end position="532"/>
    </location>
</feature>
<dbReference type="PANTHER" id="PTHR12147:SF26">
    <property type="entry name" value="PEPTIDASE M28 DOMAIN-CONTAINING PROTEIN"/>
    <property type="match status" value="1"/>
</dbReference>
<dbReference type="Pfam" id="PF00041">
    <property type="entry name" value="fn3"/>
    <property type="match status" value="1"/>
</dbReference>
<dbReference type="Gene3D" id="3.40.630.10">
    <property type="entry name" value="Zn peptidases"/>
    <property type="match status" value="1"/>
</dbReference>
<dbReference type="GO" id="GO:0005576">
    <property type="term" value="C:extracellular region"/>
    <property type="evidence" value="ECO:0007669"/>
    <property type="project" value="UniProtKB-SubCell"/>
</dbReference>
<dbReference type="Gene3D" id="2.60.40.10">
    <property type="entry name" value="Immunoglobulins"/>
    <property type="match status" value="2"/>
</dbReference>
<protein>
    <submittedName>
        <fullName evidence="6">M28 family peptidase</fullName>
    </submittedName>
</protein>
<feature type="non-terminal residue" evidence="6">
    <location>
        <position position="756"/>
    </location>
</feature>
<name>A0A523UWD2_UNCT6</name>
<dbReference type="SUPFAM" id="SSF49265">
    <property type="entry name" value="Fibronectin type III"/>
    <property type="match status" value="1"/>
</dbReference>
<evidence type="ECO:0000256" key="3">
    <source>
        <dbReference type="ARBA" id="ARBA00023049"/>
    </source>
</evidence>
<reference evidence="6 7" key="1">
    <citation type="submission" date="2019-03" db="EMBL/GenBank/DDBJ databases">
        <title>Metabolic potential of uncultured bacteria and archaea associated with petroleum seepage in deep-sea sediments.</title>
        <authorList>
            <person name="Dong X."/>
            <person name="Hubert C."/>
        </authorList>
    </citation>
    <scope>NUCLEOTIDE SEQUENCE [LARGE SCALE GENOMIC DNA]</scope>
    <source>
        <strain evidence="6">E44_bin18</strain>
    </source>
</reference>
<dbReference type="GO" id="GO:0006508">
    <property type="term" value="P:proteolysis"/>
    <property type="evidence" value="ECO:0007669"/>
    <property type="project" value="InterPro"/>
</dbReference>
<evidence type="ECO:0000313" key="6">
    <source>
        <dbReference type="EMBL" id="TET46611.1"/>
    </source>
</evidence>
<sequence>MKQSFIFALLIGVAIFTATAAQSQQLLLAIEKVDLERAQEYLVDDFSLYAILERDCLIGTSSRGTVTLRSCHIPYRLISRDMKPEGYYLVTLPPFIHGLDFSSLDNILYRQEDVAVVGANRQQAELLSQKGFELVSLMPLAIKERVSIHRGDLILKKRSADGLIEKLVREVSADSIECYLRALEGFVTRYSPTDSCWSAGQWIYDKFQSFGVDASFHYYDWDGNHWRNVIGTIPGKSDSTVIVVICGHFDSISHTPWDLAPGAEDNGSGTAVVIEAARVLGKENHPYTLRFICFSGEEQGLVGSYYYATEAFTRGDNIAAAMNFDMVGYTDDYHWDLWAGYDSNSIWLGNMMLGASRFSQLELFVNYDVIPASDHWPFQQYGYSATFATELSATDDYPFYHSIHDTVGNLNMEFLAEVAKMGVVSMAMVGNGYPEPSLPPESVYVRDAGVGGTVQVEWTPSLTPDILGYNVYYGFSSRRYEKPVYAGDTTNFRLGGLQDDTVYFVSVTAIDNDTESGYSMETDVVPGQTPHPPESLRLVPTYLGMDLFWGPNSELDLAGYNVYRSTDPGGPYQSVNPALVADTTYCDSGLTAGLMHYYVITAVDTTELEGRYSEEVGAFPMSFDHGILLVDGTQNEVGPLLVPDSIEDKFYQELLAGYEFYSWDCDSNGSPTISTMGLYSTLIWRAENPFLSEPYLLENAQNLGYYLAQGGQLWLIGWWAIRELMAYGSYPFTFAPGDWPYDYLHLSSSDNTGPVG</sequence>
<evidence type="ECO:0000256" key="1">
    <source>
        <dbReference type="ARBA" id="ARBA00004613"/>
    </source>
</evidence>
<gene>
    <name evidence="6" type="ORF">E3J62_03800</name>
</gene>
<dbReference type="InterPro" id="IPR003961">
    <property type="entry name" value="FN3_dom"/>
</dbReference>
<comment type="caution">
    <text evidence="6">The sequence shown here is derived from an EMBL/GenBank/DDBJ whole genome shotgun (WGS) entry which is preliminary data.</text>
</comment>
<dbReference type="Pfam" id="PF04389">
    <property type="entry name" value="Peptidase_M28"/>
    <property type="match status" value="1"/>
</dbReference>
<feature type="signal peptide" evidence="4">
    <location>
        <begin position="1"/>
        <end position="20"/>
    </location>
</feature>
<comment type="subcellular location">
    <subcellularLocation>
        <location evidence="1">Secreted</location>
    </subcellularLocation>
</comment>
<evidence type="ECO:0000256" key="2">
    <source>
        <dbReference type="ARBA" id="ARBA00022525"/>
    </source>
</evidence>
<dbReference type="InterPro" id="IPR036116">
    <property type="entry name" value="FN3_sf"/>
</dbReference>
<dbReference type="SMART" id="SM00060">
    <property type="entry name" value="FN3"/>
    <property type="match status" value="2"/>
</dbReference>
<dbReference type="PANTHER" id="PTHR12147">
    <property type="entry name" value="METALLOPEPTIDASE M28 FAMILY MEMBER"/>
    <property type="match status" value="1"/>
</dbReference>
<keyword evidence="3" id="KW-0378">Hydrolase</keyword>
<dbReference type="InterPro" id="IPR013783">
    <property type="entry name" value="Ig-like_fold"/>
</dbReference>
<dbReference type="SUPFAM" id="SSF53187">
    <property type="entry name" value="Zn-dependent exopeptidases"/>
    <property type="match status" value="1"/>
</dbReference>
<organism evidence="6 7">
    <name type="scientific">candidate division TA06 bacterium</name>
    <dbReference type="NCBI Taxonomy" id="2250710"/>
    <lineage>
        <taxon>Bacteria</taxon>
        <taxon>Bacteria division TA06</taxon>
    </lineage>
</organism>
<dbReference type="GO" id="GO:0008235">
    <property type="term" value="F:metalloexopeptidase activity"/>
    <property type="evidence" value="ECO:0007669"/>
    <property type="project" value="InterPro"/>
</dbReference>
<feature type="chain" id="PRO_5021708807" evidence="4">
    <location>
        <begin position="21"/>
        <end position="756"/>
    </location>
</feature>
<dbReference type="EMBL" id="SOJN01000047">
    <property type="protein sequence ID" value="TET46611.1"/>
    <property type="molecule type" value="Genomic_DNA"/>
</dbReference>
<dbReference type="Proteomes" id="UP000315525">
    <property type="component" value="Unassembled WGS sequence"/>
</dbReference>
<evidence type="ECO:0000259" key="5">
    <source>
        <dbReference type="PROSITE" id="PS50853"/>
    </source>
</evidence>
<evidence type="ECO:0000256" key="4">
    <source>
        <dbReference type="SAM" id="SignalP"/>
    </source>
</evidence>
<keyword evidence="2" id="KW-0964">Secreted</keyword>
<dbReference type="AlphaFoldDB" id="A0A523UWD2"/>
<dbReference type="InterPro" id="IPR007484">
    <property type="entry name" value="Peptidase_M28"/>
</dbReference>
<dbReference type="InterPro" id="IPR045175">
    <property type="entry name" value="M28_fam"/>
</dbReference>
<evidence type="ECO:0000313" key="7">
    <source>
        <dbReference type="Proteomes" id="UP000315525"/>
    </source>
</evidence>
<keyword evidence="3" id="KW-0645">Protease</keyword>